<dbReference type="Proteomes" id="UP000078368">
    <property type="component" value="Unassembled WGS sequence"/>
</dbReference>
<evidence type="ECO:0000313" key="16">
    <source>
        <dbReference type="EMBL" id="OAP86294.1"/>
    </source>
</evidence>
<evidence type="ECO:0000256" key="12">
    <source>
        <dbReference type="ARBA" id="ARBA00031421"/>
    </source>
</evidence>
<keyword evidence="8" id="KW-0028">Amino-acid biosynthesis</keyword>
<evidence type="ECO:0000256" key="1">
    <source>
        <dbReference type="ARBA" id="ARBA00001933"/>
    </source>
</evidence>
<dbReference type="GO" id="GO:0006564">
    <property type="term" value="P:L-serine biosynthetic process"/>
    <property type="evidence" value="ECO:0007669"/>
    <property type="project" value="UniProtKB-KW"/>
</dbReference>
<dbReference type="PANTHER" id="PTHR21152:SF40">
    <property type="entry name" value="ALANINE--GLYOXYLATE AMINOTRANSFERASE"/>
    <property type="match status" value="1"/>
</dbReference>
<dbReference type="SUPFAM" id="SSF53383">
    <property type="entry name" value="PLP-dependent transferases"/>
    <property type="match status" value="1"/>
</dbReference>
<evidence type="ECO:0000256" key="4">
    <source>
        <dbReference type="ARBA" id="ARBA00006904"/>
    </source>
</evidence>
<evidence type="ECO:0000256" key="6">
    <source>
        <dbReference type="ARBA" id="ARBA00022490"/>
    </source>
</evidence>
<dbReference type="GO" id="GO:0019265">
    <property type="term" value="P:glycine biosynthetic process, by transamination of glyoxylate"/>
    <property type="evidence" value="ECO:0007669"/>
    <property type="project" value="TreeGrafter"/>
</dbReference>
<name>A0A179B5H2_9ACTO</name>
<comment type="function">
    <text evidence="2">Catalyzes the reversible conversion of 3-phosphohydroxypyruvate to phosphoserine and of 3-hydroxy-2-oxo-4-phosphonooxybutanoate to phosphohydroxythreonine.</text>
</comment>
<dbReference type="GO" id="GO:0004760">
    <property type="term" value="F:L-serine-pyruvate transaminase activity"/>
    <property type="evidence" value="ECO:0007669"/>
    <property type="project" value="TreeGrafter"/>
</dbReference>
<evidence type="ECO:0000256" key="14">
    <source>
        <dbReference type="ARBA" id="ARBA00049007"/>
    </source>
</evidence>
<dbReference type="Pfam" id="PF00266">
    <property type="entry name" value="Aminotran_5"/>
    <property type="match status" value="1"/>
</dbReference>
<accession>A0A179B5H2</accession>
<comment type="similarity">
    <text evidence="4">Belongs to the class-V pyridoxal-phosphate-dependent aminotransferase family. SerC subfamily.</text>
</comment>
<keyword evidence="7" id="KW-0032">Aminotransferase</keyword>
<feature type="domain" description="Aminotransferase class V" evidence="15">
    <location>
        <begin position="183"/>
        <end position="368"/>
    </location>
</feature>
<evidence type="ECO:0000256" key="7">
    <source>
        <dbReference type="ARBA" id="ARBA00022576"/>
    </source>
</evidence>
<evidence type="ECO:0000256" key="9">
    <source>
        <dbReference type="ARBA" id="ARBA00022679"/>
    </source>
</evidence>
<dbReference type="PIRSF" id="PIRSF000525">
    <property type="entry name" value="SerC"/>
    <property type="match status" value="1"/>
</dbReference>
<proteinExistence type="inferred from homology"/>
<dbReference type="GO" id="GO:0004648">
    <property type="term" value="F:O-phospho-L-serine:2-oxoglutarate aminotransferase activity"/>
    <property type="evidence" value="ECO:0007669"/>
    <property type="project" value="UniProtKB-EC"/>
</dbReference>
<dbReference type="Gene3D" id="3.40.640.10">
    <property type="entry name" value="Type I PLP-dependent aspartate aminotransferase-like (Major domain)"/>
    <property type="match status" value="1"/>
</dbReference>
<evidence type="ECO:0000256" key="11">
    <source>
        <dbReference type="ARBA" id="ARBA00023299"/>
    </source>
</evidence>
<evidence type="ECO:0000256" key="2">
    <source>
        <dbReference type="ARBA" id="ARBA00003483"/>
    </source>
</evidence>
<comment type="caution">
    <text evidence="16">The sequence shown here is derived from an EMBL/GenBank/DDBJ whole genome shotgun (WGS) entry which is preliminary data.</text>
</comment>
<protein>
    <recommendedName>
        <fullName evidence="5">phosphoserine transaminase</fullName>
        <ecNumber evidence="5">2.6.1.52</ecNumber>
    </recommendedName>
    <alternativeName>
        <fullName evidence="12">Phosphohydroxythreonine aminotransferase</fullName>
    </alternativeName>
</protein>
<organism evidence="16 17">
    <name type="scientific">Peptidiphaga gingivicola</name>
    <dbReference type="NCBI Taxonomy" id="2741497"/>
    <lineage>
        <taxon>Bacteria</taxon>
        <taxon>Bacillati</taxon>
        <taxon>Actinomycetota</taxon>
        <taxon>Actinomycetes</taxon>
        <taxon>Actinomycetales</taxon>
        <taxon>Actinomycetaceae</taxon>
        <taxon>Peptidiphaga</taxon>
    </lineage>
</organism>
<evidence type="ECO:0000256" key="3">
    <source>
        <dbReference type="ARBA" id="ARBA00005099"/>
    </source>
</evidence>
<keyword evidence="10" id="KW-0663">Pyridoxal phosphate</keyword>
<comment type="pathway">
    <text evidence="3">Amino-acid biosynthesis; L-serine biosynthesis; L-serine from 3-phospho-D-glycerate: step 2/3.</text>
</comment>
<evidence type="ECO:0000256" key="5">
    <source>
        <dbReference type="ARBA" id="ARBA00013030"/>
    </source>
</evidence>
<dbReference type="PANTHER" id="PTHR21152">
    <property type="entry name" value="AMINOTRANSFERASE CLASS V"/>
    <property type="match status" value="1"/>
</dbReference>
<dbReference type="EMBL" id="LVZK01000001">
    <property type="protein sequence ID" value="OAP86294.1"/>
    <property type="molecule type" value="Genomic_DNA"/>
</dbReference>
<dbReference type="InterPro" id="IPR015422">
    <property type="entry name" value="PyrdxlP-dep_Trfase_small"/>
</dbReference>
<evidence type="ECO:0000313" key="17">
    <source>
        <dbReference type="Proteomes" id="UP000078368"/>
    </source>
</evidence>
<keyword evidence="6" id="KW-0963">Cytoplasm</keyword>
<dbReference type="InterPro" id="IPR000192">
    <property type="entry name" value="Aminotrans_V_dom"/>
</dbReference>
<dbReference type="GO" id="GO:0008453">
    <property type="term" value="F:alanine-glyoxylate transaminase activity"/>
    <property type="evidence" value="ECO:0007669"/>
    <property type="project" value="TreeGrafter"/>
</dbReference>
<evidence type="ECO:0000256" key="10">
    <source>
        <dbReference type="ARBA" id="ARBA00022898"/>
    </source>
</evidence>
<keyword evidence="11" id="KW-0718">Serine biosynthesis</keyword>
<dbReference type="EC" id="2.6.1.52" evidence="5"/>
<evidence type="ECO:0000259" key="15">
    <source>
        <dbReference type="Pfam" id="PF00266"/>
    </source>
</evidence>
<keyword evidence="17" id="KW-1185">Reference proteome</keyword>
<evidence type="ECO:0000256" key="13">
    <source>
        <dbReference type="ARBA" id="ARBA00047630"/>
    </source>
</evidence>
<dbReference type="UniPathway" id="UPA00135">
    <property type="reaction ID" value="UER00197"/>
</dbReference>
<dbReference type="InterPro" id="IPR022278">
    <property type="entry name" value="Pser_aminoTfrase"/>
</dbReference>
<dbReference type="STRING" id="1823756.A4H34_03770"/>
<comment type="catalytic activity">
    <reaction evidence="14">
        <text>O-phospho-L-serine + 2-oxoglutarate = 3-phosphooxypyruvate + L-glutamate</text>
        <dbReference type="Rhea" id="RHEA:14329"/>
        <dbReference type="ChEBI" id="CHEBI:16810"/>
        <dbReference type="ChEBI" id="CHEBI:18110"/>
        <dbReference type="ChEBI" id="CHEBI:29985"/>
        <dbReference type="ChEBI" id="CHEBI:57524"/>
        <dbReference type="EC" id="2.6.1.52"/>
    </reaction>
</comment>
<dbReference type="AlphaFoldDB" id="A0A179B5H2"/>
<comment type="cofactor">
    <cofactor evidence="1">
        <name>pyridoxal 5'-phosphate</name>
        <dbReference type="ChEBI" id="CHEBI:597326"/>
    </cofactor>
</comment>
<keyword evidence="9" id="KW-0808">Transferase</keyword>
<dbReference type="RefSeq" id="WP_064231134.1">
    <property type="nucleotide sequence ID" value="NZ_LVZK01000001.1"/>
</dbReference>
<sequence>MNIEIPSELLPREGRFGSGPSRPRIGLPASLGGAEGLVGTSHRQAPVKALVRRIREGLAEFFDAPAGYEVILGNGGASLVWDAIAFTGVRRRAQAAVFGEFTRKAAAAAARAPWTDCSTVEAAAGEVALCDDGAADRGRDGAEAGATGDSAAAEDLAAGLSRTSLPGADGLADTAEPEAVDAYMYAHNETSTGAMSPVRRFGRGQALTFVDATSSAGGVAVDVGETDLYYFSPQKCFGAEGGLWLALASPAALARFEKLAGERYVPDILNLHLAAANSRADQTLNTPSIVNLAILASQIDWMLESGGLAAMDARCRRSSGILYEWAERSDFAAPFVSPQWRSPVVATIDIDEAIPADALRRVLRANGILDVDPYRSLGRNQLRVATFPNVEADDVEALTACVDYVVERM</sequence>
<evidence type="ECO:0000256" key="8">
    <source>
        <dbReference type="ARBA" id="ARBA00022605"/>
    </source>
</evidence>
<dbReference type="InterPro" id="IPR015421">
    <property type="entry name" value="PyrdxlP-dep_Trfase_major"/>
</dbReference>
<dbReference type="OrthoDB" id="975012at2"/>
<comment type="catalytic activity">
    <reaction evidence="13">
        <text>4-(phosphooxy)-L-threonine + 2-oxoglutarate = (R)-3-hydroxy-2-oxo-4-phosphooxybutanoate + L-glutamate</text>
        <dbReference type="Rhea" id="RHEA:16573"/>
        <dbReference type="ChEBI" id="CHEBI:16810"/>
        <dbReference type="ChEBI" id="CHEBI:29985"/>
        <dbReference type="ChEBI" id="CHEBI:58452"/>
        <dbReference type="ChEBI" id="CHEBI:58538"/>
        <dbReference type="EC" id="2.6.1.52"/>
    </reaction>
</comment>
<reference evidence="16 17" key="1">
    <citation type="submission" date="2016-04" db="EMBL/GenBank/DDBJ databases">
        <title>Peptidophaga gingivicola gen. nov., sp. nov., isolated from human subgingival plaque.</title>
        <authorList>
            <person name="Beall C.J."/>
            <person name="Mokrzan E.M."/>
            <person name="Griffen A.L."/>
            <person name="Leys E.J."/>
        </authorList>
    </citation>
    <scope>NUCLEOTIDE SEQUENCE [LARGE SCALE GENOMIC DNA]</scope>
    <source>
        <strain evidence="16 17">BA112</strain>
    </source>
</reference>
<gene>
    <name evidence="16" type="ORF">A4H34_03770</name>
</gene>
<dbReference type="Gene3D" id="3.90.1150.10">
    <property type="entry name" value="Aspartate Aminotransferase, domain 1"/>
    <property type="match status" value="1"/>
</dbReference>
<dbReference type="InterPro" id="IPR015424">
    <property type="entry name" value="PyrdxlP-dep_Trfase"/>
</dbReference>